<feature type="compositionally biased region" description="Basic and acidic residues" evidence="1">
    <location>
        <begin position="71"/>
        <end position="80"/>
    </location>
</feature>
<organism evidence="2 3">
    <name type="scientific">Protopolystoma xenopodis</name>
    <dbReference type="NCBI Taxonomy" id="117903"/>
    <lineage>
        <taxon>Eukaryota</taxon>
        <taxon>Metazoa</taxon>
        <taxon>Spiralia</taxon>
        <taxon>Lophotrochozoa</taxon>
        <taxon>Platyhelminthes</taxon>
        <taxon>Monogenea</taxon>
        <taxon>Polyopisthocotylea</taxon>
        <taxon>Polystomatidea</taxon>
        <taxon>Polystomatidae</taxon>
        <taxon>Protopolystoma</taxon>
    </lineage>
</organism>
<proteinExistence type="predicted"/>
<dbReference type="AlphaFoldDB" id="A0A448XL14"/>
<reference evidence="2" key="1">
    <citation type="submission" date="2018-11" db="EMBL/GenBank/DDBJ databases">
        <authorList>
            <consortium name="Pathogen Informatics"/>
        </authorList>
    </citation>
    <scope>NUCLEOTIDE SEQUENCE</scope>
</reference>
<evidence type="ECO:0000313" key="2">
    <source>
        <dbReference type="EMBL" id="VEL39162.1"/>
    </source>
</evidence>
<name>A0A448XL14_9PLAT</name>
<protein>
    <submittedName>
        <fullName evidence="2">Uncharacterized protein</fullName>
    </submittedName>
</protein>
<dbReference type="Proteomes" id="UP000784294">
    <property type="component" value="Unassembled WGS sequence"/>
</dbReference>
<dbReference type="EMBL" id="CAAALY010260307">
    <property type="protein sequence ID" value="VEL39162.1"/>
    <property type="molecule type" value="Genomic_DNA"/>
</dbReference>
<evidence type="ECO:0000256" key="1">
    <source>
        <dbReference type="SAM" id="MobiDB-lite"/>
    </source>
</evidence>
<gene>
    <name evidence="2" type="ORF">PXEA_LOCUS32602</name>
</gene>
<feature type="region of interest" description="Disordered" evidence="1">
    <location>
        <begin position="71"/>
        <end position="95"/>
    </location>
</feature>
<accession>A0A448XL14</accession>
<keyword evidence="3" id="KW-1185">Reference proteome</keyword>
<evidence type="ECO:0000313" key="3">
    <source>
        <dbReference type="Proteomes" id="UP000784294"/>
    </source>
</evidence>
<comment type="caution">
    <text evidence="2">The sequence shown here is derived from an EMBL/GenBank/DDBJ whole genome shotgun (WGS) entry which is preliminary data.</text>
</comment>
<sequence>MPPSRKAPHHVPQFAFHLFPFHSSRFNRFSSELVVFRPTSQRVGCSARLNRLAGAPLRAPFWGSGMLGPDRCRSESKSDWRTSNFGLPGKEGPDG</sequence>